<keyword evidence="4 6" id="KW-0573">Peptidoglycan synthesis</keyword>
<evidence type="ECO:0000313" key="9">
    <source>
        <dbReference type="EMBL" id="PKH40203.1"/>
    </source>
</evidence>
<keyword evidence="3 6" id="KW-0133">Cell shape</keyword>
<dbReference type="SUPFAM" id="SSF141523">
    <property type="entry name" value="L,D-transpeptidase catalytic domain-like"/>
    <property type="match status" value="1"/>
</dbReference>
<keyword evidence="5 6" id="KW-0961">Cell wall biogenesis/degradation</keyword>
<dbReference type="CDD" id="cd16913">
    <property type="entry name" value="YkuD_like"/>
    <property type="match status" value="1"/>
</dbReference>
<evidence type="ECO:0000256" key="1">
    <source>
        <dbReference type="ARBA" id="ARBA00004752"/>
    </source>
</evidence>
<dbReference type="PANTHER" id="PTHR30582:SF2">
    <property type="entry name" value="L,D-TRANSPEPTIDASE YCIB-RELATED"/>
    <property type="match status" value="1"/>
</dbReference>
<reference evidence="9 10" key="1">
    <citation type="submission" date="2017-12" db="EMBL/GenBank/DDBJ databases">
        <title>Pharmacopeia of the Arctic Ocean.</title>
        <authorList>
            <person name="Collins E."/>
            <person name="Ducluzeau A.-L."/>
        </authorList>
    </citation>
    <scope>NUCLEOTIDE SEQUENCE [LARGE SCALE GENOMIC DNA]</scope>
    <source>
        <strain evidence="9 10">DSM 23325</strain>
    </source>
</reference>
<dbReference type="InterPro" id="IPR005490">
    <property type="entry name" value="LD_TPept_cat_dom"/>
</dbReference>
<feature type="active site" description="Nucleophile" evidence="6">
    <location>
        <position position="272"/>
    </location>
</feature>
<evidence type="ECO:0000256" key="7">
    <source>
        <dbReference type="SAM" id="MobiDB-lite"/>
    </source>
</evidence>
<evidence type="ECO:0000256" key="6">
    <source>
        <dbReference type="PROSITE-ProRule" id="PRU01373"/>
    </source>
</evidence>
<keyword evidence="10" id="KW-1185">Reference proteome</keyword>
<evidence type="ECO:0000259" key="8">
    <source>
        <dbReference type="PROSITE" id="PS52029"/>
    </source>
</evidence>
<comment type="pathway">
    <text evidence="1 6">Cell wall biogenesis; peptidoglycan biosynthesis.</text>
</comment>
<feature type="region of interest" description="Disordered" evidence="7">
    <location>
        <begin position="1"/>
        <end position="35"/>
    </location>
</feature>
<feature type="domain" description="L,D-TPase catalytic" evidence="8">
    <location>
        <begin position="177"/>
        <end position="295"/>
    </location>
</feature>
<keyword evidence="2" id="KW-0808">Transferase</keyword>
<evidence type="ECO:0000256" key="4">
    <source>
        <dbReference type="ARBA" id="ARBA00022984"/>
    </source>
</evidence>
<comment type="caution">
    <text evidence="9">The sequence shown here is derived from an EMBL/GenBank/DDBJ whole genome shotgun (WGS) entry which is preliminary data.</text>
</comment>
<dbReference type="PROSITE" id="PS52029">
    <property type="entry name" value="LD_TPASE"/>
    <property type="match status" value="1"/>
</dbReference>
<dbReference type="InterPro" id="IPR050979">
    <property type="entry name" value="LD-transpeptidase"/>
</dbReference>
<organism evidence="9 10">
    <name type="scientific">Nocardioides alpinus</name>
    <dbReference type="NCBI Taxonomy" id="748909"/>
    <lineage>
        <taxon>Bacteria</taxon>
        <taxon>Bacillati</taxon>
        <taxon>Actinomycetota</taxon>
        <taxon>Actinomycetes</taxon>
        <taxon>Propionibacteriales</taxon>
        <taxon>Nocardioidaceae</taxon>
        <taxon>Nocardioides</taxon>
    </lineage>
</organism>
<name>A0ABX4QVM3_9ACTN</name>
<dbReference type="Pfam" id="PF03734">
    <property type="entry name" value="YkuD"/>
    <property type="match status" value="1"/>
</dbReference>
<dbReference type="EMBL" id="PJBV01000020">
    <property type="protein sequence ID" value="PKH40203.1"/>
    <property type="molecule type" value="Genomic_DNA"/>
</dbReference>
<dbReference type="Gene3D" id="2.40.440.10">
    <property type="entry name" value="L,D-transpeptidase catalytic domain-like"/>
    <property type="match status" value="1"/>
</dbReference>
<evidence type="ECO:0000256" key="5">
    <source>
        <dbReference type="ARBA" id="ARBA00023316"/>
    </source>
</evidence>
<gene>
    <name evidence="9" type="ORF">CXG46_13465</name>
</gene>
<proteinExistence type="predicted"/>
<evidence type="ECO:0000313" key="10">
    <source>
        <dbReference type="Proteomes" id="UP000233565"/>
    </source>
</evidence>
<sequence length="297" mass="31789">MVRPGDHRHHPRSPSLIPPDGRDLVPNIHSTSTADSRLSVTSRLRSGVVVIALAALLATALTSCGADEKDKRSRSAPVDLATLVASTTHAKLPRAPKDAHPLEATDGDVVHPRRVLAVYAAPGRRPFAKVTPQQMNDTWLPVIDQRRGWTQVLLPSRPNGSTGWLRTAQLEQRQTPYLVRVHLGSRQLELVRDGDVIGTWSVAVGAPETPTPTGRTFLLGSVVDTNQGYSPLILPLGSHSDTLDSYGGGPGTVALHGWPDASVFGQAISHGCVRVPADALEQLRLVPLGSLVIVDQN</sequence>
<feature type="active site" description="Proton donor/acceptor" evidence="6">
    <location>
        <position position="256"/>
    </location>
</feature>
<protein>
    <submittedName>
        <fullName evidence="9">Murein L,D-transpeptidase</fullName>
    </submittedName>
</protein>
<evidence type="ECO:0000256" key="3">
    <source>
        <dbReference type="ARBA" id="ARBA00022960"/>
    </source>
</evidence>
<dbReference type="InterPro" id="IPR038063">
    <property type="entry name" value="Transpep_catalytic_dom"/>
</dbReference>
<dbReference type="Proteomes" id="UP000233565">
    <property type="component" value="Unassembled WGS sequence"/>
</dbReference>
<feature type="compositionally biased region" description="Basic residues" evidence="7">
    <location>
        <begin position="1"/>
        <end position="12"/>
    </location>
</feature>
<accession>A0ABX4QVM3</accession>
<dbReference type="PANTHER" id="PTHR30582">
    <property type="entry name" value="L,D-TRANSPEPTIDASE"/>
    <property type="match status" value="1"/>
</dbReference>
<evidence type="ECO:0000256" key="2">
    <source>
        <dbReference type="ARBA" id="ARBA00022679"/>
    </source>
</evidence>